<reference evidence="4" key="1">
    <citation type="journal article" date="2017" name="Genome Biol.">
        <title>Comparative genomics reveals high biological diversity and specific adaptations in the industrially and medically important fungal genus Aspergillus.</title>
        <authorList>
            <person name="de Vries R.P."/>
            <person name="Riley R."/>
            <person name="Wiebenga A."/>
            <person name="Aguilar-Osorio G."/>
            <person name="Amillis S."/>
            <person name="Uchima C.A."/>
            <person name="Anderluh G."/>
            <person name="Asadollahi M."/>
            <person name="Askin M."/>
            <person name="Barry K."/>
            <person name="Battaglia E."/>
            <person name="Bayram O."/>
            <person name="Benocci T."/>
            <person name="Braus-Stromeyer S.A."/>
            <person name="Caldana C."/>
            <person name="Canovas D."/>
            <person name="Cerqueira G.C."/>
            <person name="Chen F."/>
            <person name="Chen W."/>
            <person name="Choi C."/>
            <person name="Clum A."/>
            <person name="Dos Santos R.A."/>
            <person name="Damasio A.R."/>
            <person name="Diallinas G."/>
            <person name="Emri T."/>
            <person name="Fekete E."/>
            <person name="Flipphi M."/>
            <person name="Freyberg S."/>
            <person name="Gallo A."/>
            <person name="Gournas C."/>
            <person name="Habgood R."/>
            <person name="Hainaut M."/>
            <person name="Harispe M.L."/>
            <person name="Henrissat B."/>
            <person name="Hilden K.S."/>
            <person name="Hope R."/>
            <person name="Hossain A."/>
            <person name="Karabika E."/>
            <person name="Karaffa L."/>
            <person name="Karanyi Z."/>
            <person name="Krasevec N."/>
            <person name="Kuo A."/>
            <person name="Kusch H."/>
            <person name="LaButti K."/>
            <person name="Lagendijk E.L."/>
            <person name="Lapidus A."/>
            <person name="Levasseur A."/>
            <person name="Lindquist E."/>
            <person name="Lipzen A."/>
            <person name="Logrieco A.F."/>
            <person name="MacCabe A."/>
            <person name="Maekelae M.R."/>
            <person name="Malavazi I."/>
            <person name="Melin P."/>
            <person name="Meyer V."/>
            <person name="Mielnichuk N."/>
            <person name="Miskei M."/>
            <person name="Molnar A.P."/>
            <person name="Mule G."/>
            <person name="Ngan C.Y."/>
            <person name="Orejas M."/>
            <person name="Orosz E."/>
            <person name="Ouedraogo J.P."/>
            <person name="Overkamp K.M."/>
            <person name="Park H.-S."/>
            <person name="Perrone G."/>
            <person name="Piumi F."/>
            <person name="Punt P.J."/>
            <person name="Ram A.F."/>
            <person name="Ramon A."/>
            <person name="Rauscher S."/>
            <person name="Record E."/>
            <person name="Riano-Pachon D.M."/>
            <person name="Robert V."/>
            <person name="Roehrig J."/>
            <person name="Ruller R."/>
            <person name="Salamov A."/>
            <person name="Salih N.S."/>
            <person name="Samson R.A."/>
            <person name="Sandor E."/>
            <person name="Sanguinetti M."/>
            <person name="Schuetze T."/>
            <person name="Sepcic K."/>
            <person name="Shelest E."/>
            <person name="Sherlock G."/>
            <person name="Sophianopoulou V."/>
            <person name="Squina F.M."/>
            <person name="Sun H."/>
            <person name="Susca A."/>
            <person name="Todd R.B."/>
            <person name="Tsang A."/>
            <person name="Unkles S.E."/>
            <person name="van de Wiele N."/>
            <person name="van Rossen-Uffink D."/>
            <person name="Oliveira J.V."/>
            <person name="Vesth T.C."/>
            <person name="Visser J."/>
            <person name="Yu J.-H."/>
            <person name="Zhou M."/>
            <person name="Andersen M.R."/>
            <person name="Archer D.B."/>
            <person name="Baker S.E."/>
            <person name="Benoit I."/>
            <person name="Brakhage A.A."/>
            <person name="Braus G.H."/>
            <person name="Fischer R."/>
            <person name="Frisvad J.C."/>
            <person name="Goldman G.H."/>
            <person name="Houbraken J."/>
            <person name="Oakley B."/>
            <person name="Pocsi I."/>
            <person name="Scazzocchio C."/>
            <person name="Seiboth B."/>
            <person name="vanKuyk P.A."/>
            <person name="Wortman J."/>
            <person name="Dyer P.S."/>
            <person name="Grigoriev I.V."/>
        </authorList>
    </citation>
    <scope>NUCLEOTIDE SEQUENCE [LARGE SCALE GENOMIC DNA]</scope>
    <source>
        <strain evidence="4">DTO 134E9</strain>
    </source>
</reference>
<feature type="compositionally biased region" description="Basic residues" evidence="1">
    <location>
        <begin position="614"/>
        <end position="624"/>
    </location>
</feature>
<evidence type="ECO:0000259" key="2">
    <source>
        <dbReference type="PROSITE" id="PS50076"/>
    </source>
</evidence>
<feature type="compositionally biased region" description="Polar residues" evidence="1">
    <location>
        <begin position="119"/>
        <end position="129"/>
    </location>
</feature>
<feature type="region of interest" description="Disordered" evidence="1">
    <location>
        <begin position="454"/>
        <end position="581"/>
    </location>
</feature>
<feature type="region of interest" description="Disordered" evidence="1">
    <location>
        <begin position="80"/>
        <end position="429"/>
    </location>
</feature>
<accession>A0A1L9RIV3</accession>
<feature type="compositionally biased region" description="Polar residues" evidence="1">
    <location>
        <begin position="481"/>
        <end position="511"/>
    </location>
</feature>
<feature type="compositionally biased region" description="Low complexity" evidence="1">
    <location>
        <begin position="514"/>
        <end position="527"/>
    </location>
</feature>
<dbReference type="InterPro" id="IPR036869">
    <property type="entry name" value="J_dom_sf"/>
</dbReference>
<feature type="region of interest" description="Disordered" evidence="1">
    <location>
        <begin position="764"/>
        <end position="788"/>
    </location>
</feature>
<dbReference type="EMBL" id="KV878212">
    <property type="protein sequence ID" value="OJJ34870.1"/>
    <property type="molecule type" value="Genomic_DNA"/>
</dbReference>
<feature type="compositionally biased region" description="Polar residues" evidence="1">
    <location>
        <begin position="564"/>
        <end position="573"/>
    </location>
</feature>
<dbReference type="PROSITE" id="PS00636">
    <property type="entry name" value="DNAJ_1"/>
    <property type="match status" value="1"/>
</dbReference>
<organism evidence="3 4">
    <name type="scientific">Aspergillus wentii DTO 134E9</name>
    <dbReference type="NCBI Taxonomy" id="1073089"/>
    <lineage>
        <taxon>Eukaryota</taxon>
        <taxon>Fungi</taxon>
        <taxon>Dikarya</taxon>
        <taxon>Ascomycota</taxon>
        <taxon>Pezizomycotina</taxon>
        <taxon>Eurotiomycetes</taxon>
        <taxon>Eurotiomycetidae</taxon>
        <taxon>Eurotiales</taxon>
        <taxon>Aspergillaceae</taxon>
        <taxon>Aspergillus</taxon>
        <taxon>Aspergillus subgen. Cremei</taxon>
    </lineage>
</organism>
<dbReference type="SMART" id="SM00271">
    <property type="entry name" value="DnaJ"/>
    <property type="match status" value="1"/>
</dbReference>
<feature type="domain" description="J" evidence="2">
    <location>
        <begin position="9"/>
        <end position="75"/>
    </location>
</feature>
<feature type="region of interest" description="Disordered" evidence="1">
    <location>
        <begin position="849"/>
        <end position="874"/>
    </location>
</feature>
<feature type="compositionally biased region" description="Polar residues" evidence="1">
    <location>
        <begin position="89"/>
        <end position="112"/>
    </location>
</feature>
<feature type="compositionally biased region" description="Low complexity" evidence="1">
    <location>
        <begin position="550"/>
        <end position="561"/>
    </location>
</feature>
<dbReference type="Proteomes" id="UP000184383">
    <property type="component" value="Unassembled WGS sequence"/>
</dbReference>
<dbReference type="InterPro" id="IPR018253">
    <property type="entry name" value="DnaJ_domain_CS"/>
</dbReference>
<dbReference type="SUPFAM" id="SSF46565">
    <property type="entry name" value="Chaperone J-domain"/>
    <property type="match status" value="1"/>
</dbReference>
<sequence>MVKSDVRRDYYADLGLAPSAESEDIKKQFRKLALKYHPDRNPGKELEFNAKFQAIQAAHEILGDPQQRLKYDTDRLRAGYGKFYGPPKANTSRKAPANPYTSSPTAKAQSQKPFPGRPTSFQNGPSTGAQRYASYARAAPQQSWQKKQDEGQTRADAFRGFQDMKGNANMPGWAQFDPRTGRSGHPGAAPRANATPNGQSARPKSAYEYFKTSPKTAGPDPSRSQSTKKKQGFAPRGAGGDEPMATNTSAYSNTPRGERFQASDPFFESVPSPTARKSAAAFGTRRAPDLERSSSKYATSGGERTFFSSAGLGRSPSARASPGSPKSRSRTNPSSPSSPRSSRHRSASPHTKANRDRAFSSSTSSSDTEDDGLHPYRKPKAVPKSRLRPNQKFADFRPQQDWNPGTGEHPSSTRSKHQGSRNSFWTRSRLDDWRPRSVQEYVYYYSVADRDYVKGHDSDSAASPRNVFAGKYSSGPKDPFVSSSKNADVPQNGTFKSSSHGNLRTEFSAQDWQGAFQQGFSFFAPSPAEKDTSRPSSNRGRTAARNPAWAGQSADSSSQGSPRPASTSQQPTPFTDMKFSADDWVERFKNLSWAVPNTDGAKPKANPQPSSSRSPKKQTRHTKSRSVPQSASVSTEADEAKATVDGDSGRDSSKGADGDVEAMDVDDERPAKNLSPNSRPKKTPGKRRQSKSRPSSSEDSKGKSPKSKSKPKSHLFSMKNLEKTVPFTNTNSGGIDDLQDIEATLPSESRAKNPTTTIRDIRPRELNCPNPPRRPRRPTLIPVSAGSQQLALPRNAWDRYVAEMNTYMREWNDFNRRFLRHFSARQDAIETGLAPNWINSVGDSARIKIDGQDDLDDGNTKGDGDESDEELVSGSAKGGYSAYLRGLEEDVKVRKHWEVACELHQECIVELGQMREWILNGGKVV</sequence>
<dbReference type="CDD" id="cd06257">
    <property type="entry name" value="DnaJ"/>
    <property type="match status" value="1"/>
</dbReference>
<dbReference type="GeneID" id="63748860"/>
<proteinExistence type="predicted"/>
<feature type="compositionally biased region" description="Basic and acidic residues" evidence="1">
    <location>
        <begin position="146"/>
        <end position="157"/>
    </location>
</feature>
<dbReference type="PRINTS" id="PR00625">
    <property type="entry name" value="JDOMAIN"/>
</dbReference>
<feature type="compositionally biased region" description="Polar residues" evidence="1">
    <location>
        <begin position="245"/>
        <end position="255"/>
    </location>
</feature>
<evidence type="ECO:0000256" key="1">
    <source>
        <dbReference type="SAM" id="MobiDB-lite"/>
    </source>
</evidence>
<feature type="compositionally biased region" description="Basic residues" evidence="1">
    <location>
        <begin position="375"/>
        <end position="389"/>
    </location>
</feature>
<feature type="compositionally biased region" description="Basic residues" evidence="1">
    <location>
        <begin position="703"/>
        <end position="713"/>
    </location>
</feature>
<dbReference type="STRING" id="1073089.A0A1L9RIV3"/>
<dbReference type="OrthoDB" id="10265645at2759"/>
<keyword evidence="4" id="KW-1185">Reference proteome</keyword>
<feature type="compositionally biased region" description="Low complexity" evidence="1">
    <location>
        <begin position="313"/>
        <end position="340"/>
    </location>
</feature>
<protein>
    <recommendedName>
        <fullName evidence="2">J domain-containing protein</fullName>
    </recommendedName>
</protein>
<gene>
    <name evidence="3" type="ORF">ASPWEDRAFT_27562</name>
</gene>
<dbReference type="FunFam" id="1.10.287.110:FF:000096">
    <property type="entry name" value="DnaJ domain protein"/>
    <property type="match status" value="1"/>
</dbReference>
<feature type="compositionally biased region" description="Acidic residues" evidence="1">
    <location>
        <begin position="658"/>
        <end position="667"/>
    </location>
</feature>
<evidence type="ECO:0000313" key="4">
    <source>
        <dbReference type="Proteomes" id="UP000184383"/>
    </source>
</evidence>
<feature type="compositionally biased region" description="Basic and acidic residues" evidence="1">
    <location>
        <begin position="638"/>
        <end position="657"/>
    </location>
</feature>
<dbReference type="PANTHER" id="PTHR24074">
    <property type="entry name" value="CO-CHAPERONE PROTEIN DJLA"/>
    <property type="match status" value="1"/>
</dbReference>
<feature type="region of interest" description="Disordered" evidence="1">
    <location>
        <begin position="594"/>
        <end position="735"/>
    </location>
</feature>
<feature type="compositionally biased region" description="Basic residues" evidence="1">
    <location>
        <begin position="679"/>
        <end position="691"/>
    </location>
</feature>
<dbReference type="RefSeq" id="XP_040688546.1">
    <property type="nucleotide sequence ID" value="XM_040833012.1"/>
</dbReference>
<dbReference type="PROSITE" id="PS50076">
    <property type="entry name" value="DNAJ_2"/>
    <property type="match status" value="1"/>
</dbReference>
<dbReference type="AlphaFoldDB" id="A0A1L9RIV3"/>
<dbReference type="InterPro" id="IPR001623">
    <property type="entry name" value="DnaJ_domain"/>
</dbReference>
<dbReference type="Gene3D" id="1.10.287.110">
    <property type="entry name" value="DnaJ domain"/>
    <property type="match status" value="1"/>
</dbReference>
<name>A0A1L9RIV3_ASPWE</name>
<feature type="compositionally biased region" description="Polar residues" evidence="1">
    <location>
        <begin position="625"/>
        <end position="635"/>
    </location>
</feature>
<evidence type="ECO:0000313" key="3">
    <source>
        <dbReference type="EMBL" id="OJJ34870.1"/>
    </source>
</evidence>
<dbReference type="Pfam" id="PF00226">
    <property type="entry name" value="DnaJ"/>
    <property type="match status" value="1"/>
</dbReference>
<dbReference type="InterPro" id="IPR050817">
    <property type="entry name" value="DjlA_DnaK_co-chaperone"/>
</dbReference>
<dbReference type="VEuPathDB" id="FungiDB:ASPWEDRAFT_27562"/>